<organism evidence="1 2">
    <name type="scientific">miscellaneous Crenarchaeota group-15 archaeon DG-45</name>
    <dbReference type="NCBI Taxonomy" id="1685127"/>
    <lineage>
        <taxon>Archaea</taxon>
        <taxon>Candidatus Bathyarchaeota</taxon>
        <taxon>MCG-15</taxon>
    </lineage>
</organism>
<evidence type="ECO:0000313" key="1">
    <source>
        <dbReference type="EMBL" id="KON30929.1"/>
    </source>
</evidence>
<reference evidence="1 2" key="1">
    <citation type="submission" date="2015-06" db="EMBL/GenBank/DDBJ databases">
        <title>New insights into the roles of widespread benthic archaea in carbon and nitrogen cycling.</title>
        <authorList>
            <person name="Lazar C.S."/>
            <person name="Baker B.J."/>
            <person name="Seitz K.W."/>
            <person name="Hyde A.S."/>
            <person name="Dick G.J."/>
            <person name="Hinrichs K.-U."/>
            <person name="Teske A.P."/>
        </authorList>
    </citation>
    <scope>NUCLEOTIDE SEQUENCE [LARGE SCALE GENOMIC DNA]</scope>
    <source>
        <strain evidence="1">DG-45</strain>
    </source>
</reference>
<dbReference type="AlphaFoldDB" id="A0A0M0BR68"/>
<accession>A0A0M0BR68</accession>
<comment type="caution">
    <text evidence="1">The sequence shown here is derived from an EMBL/GenBank/DDBJ whole genome shotgun (WGS) entry which is preliminary data.</text>
</comment>
<protein>
    <submittedName>
        <fullName evidence="1">Uncharacterized protein</fullName>
    </submittedName>
</protein>
<dbReference type="Gene3D" id="3.60.60.10">
    <property type="entry name" value="Penicillin V Acylase, Chain A"/>
    <property type="match status" value="1"/>
</dbReference>
<gene>
    <name evidence="1" type="ORF">AC482_02485</name>
</gene>
<name>A0A0M0BR68_9ARCH</name>
<dbReference type="Proteomes" id="UP000037210">
    <property type="component" value="Unassembled WGS sequence"/>
</dbReference>
<evidence type="ECO:0000313" key="2">
    <source>
        <dbReference type="Proteomes" id="UP000037210"/>
    </source>
</evidence>
<sequence length="59" mass="6482">MDAVKYILSAHQGPICAHHDHQPGGGYTFCSVIYSLSSAPELHIAMGPPCSNEYQRFTF</sequence>
<dbReference type="EMBL" id="LFWZ01000018">
    <property type="protein sequence ID" value="KON30929.1"/>
    <property type="molecule type" value="Genomic_DNA"/>
</dbReference>
<proteinExistence type="predicted"/>